<evidence type="ECO:0000313" key="1">
    <source>
        <dbReference type="EMBL" id="KAK5984373.1"/>
    </source>
</evidence>
<dbReference type="AlphaFoldDB" id="A0AAN8G9W9"/>
<protein>
    <submittedName>
        <fullName evidence="1">Uncharacterized protein</fullName>
    </submittedName>
</protein>
<accession>A0AAN8G9W9</accession>
<comment type="caution">
    <text evidence="1">The sequence shown here is derived from an EMBL/GenBank/DDBJ whole genome shotgun (WGS) entry which is preliminary data.</text>
</comment>
<dbReference type="Proteomes" id="UP001331761">
    <property type="component" value="Unassembled WGS sequence"/>
</dbReference>
<name>A0AAN8G9W9_TRICO</name>
<evidence type="ECO:0000313" key="2">
    <source>
        <dbReference type="Proteomes" id="UP001331761"/>
    </source>
</evidence>
<keyword evidence="2" id="KW-1185">Reference proteome</keyword>
<gene>
    <name evidence="1" type="ORF">GCK32_019734</name>
</gene>
<sequence length="107" mass="11992">MTDEVTHPLHVFFACSDKARVKPPGDFNGFRLTVPCPLSADQDATRLDRVLKDLPAHMKGIRFENVCRLAQLIDIWLEEGLSEREKLVQMAKNANEFSAEALAVALL</sequence>
<reference evidence="1 2" key="1">
    <citation type="submission" date="2019-10" db="EMBL/GenBank/DDBJ databases">
        <title>Assembly and Annotation for the nematode Trichostrongylus colubriformis.</title>
        <authorList>
            <person name="Martin J."/>
        </authorList>
    </citation>
    <scope>NUCLEOTIDE SEQUENCE [LARGE SCALE GENOMIC DNA]</scope>
    <source>
        <strain evidence="1">G859</strain>
        <tissue evidence="1">Whole worm</tissue>
    </source>
</reference>
<organism evidence="1 2">
    <name type="scientific">Trichostrongylus colubriformis</name>
    <name type="common">Black scour worm</name>
    <dbReference type="NCBI Taxonomy" id="6319"/>
    <lineage>
        <taxon>Eukaryota</taxon>
        <taxon>Metazoa</taxon>
        <taxon>Ecdysozoa</taxon>
        <taxon>Nematoda</taxon>
        <taxon>Chromadorea</taxon>
        <taxon>Rhabditida</taxon>
        <taxon>Rhabditina</taxon>
        <taxon>Rhabditomorpha</taxon>
        <taxon>Strongyloidea</taxon>
        <taxon>Trichostrongylidae</taxon>
        <taxon>Trichostrongylus</taxon>
    </lineage>
</organism>
<dbReference type="EMBL" id="WIXE01002969">
    <property type="protein sequence ID" value="KAK5984373.1"/>
    <property type="molecule type" value="Genomic_DNA"/>
</dbReference>
<proteinExistence type="predicted"/>